<gene>
    <name evidence="5" type="ORF">FisN_21Hh105</name>
</gene>
<keyword evidence="1" id="KW-0805">Transcription regulation</keyword>
<dbReference type="InParanoid" id="A0A1Z5KAC4"/>
<comment type="caution">
    <text evidence="5">The sequence shown here is derived from an EMBL/GenBank/DDBJ whole genome shotgun (WGS) entry which is preliminary data.</text>
</comment>
<dbReference type="OrthoDB" id="118550at2759"/>
<dbReference type="Gene3D" id="1.10.10.10">
    <property type="entry name" value="Winged helix-like DNA-binding domain superfamily/Winged helix DNA-binding domain"/>
    <property type="match status" value="1"/>
</dbReference>
<evidence type="ECO:0000313" key="6">
    <source>
        <dbReference type="Proteomes" id="UP000198406"/>
    </source>
</evidence>
<reference evidence="5 6" key="1">
    <citation type="journal article" date="2015" name="Plant Cell">
        <title>Oil accumulation by the oleaginous diatom Fistulifera solaris as revealed by the genome and transcriptome.</title>
        <authorList>
            <person name="Tanaka T."/>
            <person name="Maeda Y."/>
            <person name="Veluchamy A."/>
            <person name="Tanaka M."/>
            <person name="Abida H."/>
            <person name="Marechal E."/>
            <person name="Bowler C."/>
            <person name="Muto M."/>
            <person name="Sunaga Y."/>
            <person name="Tanaka M."/>
            <person name="Yoshino T."/>
            <person name="Taniguchi T."/>
            <person name="Fukuda Y."/>
            <person name="Nemoto M."/>
            <person name="Matsumoto M."/>
            <person name="Wong P.S."/>
            <person name="Aburatani S."/>
            <person name="Fujibuchi W."/>
        </authorList>
    </citation>
    <scope>NUCLEOTIDE SEQUENCE [LARGE SCALE GENOMIC DNA]</scope>
    <source>
        <strain evidence="5 6">JPCC DA0580</strain>
    </source>
</reference>
<dbReference type="Pfam" id="PF04433">
    <property type="entry name" value="SWIRM"/>
    <property type="match status" value="1"/>
</dbReference>
<dbReference type="InterPro" id="IPR036388">
    <property type="entry name" value="WH-like_DNA-bd_sf"/>
</dbReference>
<name>A0A1Z5KAC4_FISSO</name>
<dbReference type="EMBL" id="BDSP01000199">
    <property type="protein sequence ID" value="GAX23213.1"/>
    <property type="molecule type" value="Genomic_DNA"/>
</dbReference>
<evidence type="ECO:0000256" key="2">
    <source>
        <dbReference type="ARBA" id="ARBA00023163"/>
    </source>
</evidence>
<evidence type="ECO:0000259" key="4">
    <source>
        <dbReference type="PROSITE" id="PS50934"/>
    </source>
</evidence>
<keyword evidence="6" id="KW-1185">Reference proteome</keyword>
<proteinExistence type="predicted"/>
<accession>A0A1Z5KAC4</accession>
<evidence type="ECO:0000256" key="1">
    <source>
        <dbReference type="ARBA" id="ARBA00023015"/>
    </source>
</evidence>
<dbReference type="Pfam" id="PF16495">
    <property type="entry name" value="SWIRM-assoc_1"/>
    <property type="match status" value="1"/>
</dbReference>
<evidence type="ECO:0000313" key="5">
    <source>
        <dbReference type="EMBL" id="GAX23213.1"/>
    </source>
</evidence>
<evidence type="ECO:0000256" key="3">
    <source>
        <dbReference type="SAM" id="MobiDB-lite"/>
    </source>
</evidence>
<dbReference type="PROSITE" id="PS50934">
    <property type="entry name" value="SWIRM"/>
    <property type="match status" value="1"/>
</dbReference>
<dbReference type="InterPro" id="IPR009057">
    <property type="entry name" value="Homeodomain-like_sf"/>
</dbReference>
<dbReference type="InterPro" id="IPR007526">
    <property type="entry name" value="SWIRM"/>
</dbReference>
<dbReference type="Proteomes" id="UP000198406">
    <property type="component" value="Unassembled WGS sequence"/>
</dbReference>
<protein>
    <submittedName>
        <fullName evidence="5">SWI/SNF related-matrix-associated actin-dependent regulator of chromatin subfamily C</fullName>
    </submittedName>
</protein>
<feature type="region of interest" description="Disordered" evidence="3">
    <location>
        <begin position="1"/>
        <end position="36"/>
    </location>
</feature>
<dbReference type="InterPro" id="IPR032451">
    <property type="entry name" value="SMARCC_C"/>
</dbReference>
<dbReference type="SUPFAM" id="SSF46689">
    <property type="entry name" value="Homeodomain-like"/>
    <property type="match status" value="1"/>
</dbReference>
<keyword evidence="2" id="KW-0804">Transcription</keyword>
<feature type="domain" description="SWIRM" evidence="4">
    <location>
        <begin position="295"/>
        <end position="392"/>
    </location>
</feature>
<feature type="region of interest" description="Disordered" evidence="3">
    <location>
        <begin position="141"/>
        <end position="175"/>
    </location>
</feature>
<dbReference type="AlphaFoldDB" id="A0A1Z5KAC4"/>
<organism evidence="5 6">
    <name type="scientific">Fistulifera solaris</name>
    <name type="common">Oleaginous diatom</name>
    <dbReference type="NCBI Taxonomy" id="1519565"/>
    <lineage>
        <taxon>Eukaryota</taxon>
        <taxon>Sar</taxon>
        <taxon>Stramenopiles</taxon>
        <taxon>Ochrophyta</taxon>
        <taxon>Bacillariophyta</taxon>
        <taxon>Bacillariophyceae</taxon>
        <taxon>Bacillariophycidae</taxon>
        <taxon>Naviculales</taxon>
        <taxon>Naviculaceae</taxon>
        <taxon>Fistulifera</taxon>
    </lineage>
</organism>
<sequence>MSAKRAAEILEDSEDGNVKRNKSSVNNTNHPLRRDLSAGMNPVTLLTGYYGARGERIRHVVHEGALRLPQDALDICAQAPPSGKEFTLPELDSVTRPTVDSQRKSVLVTDLTVETVDGEPDGKLVLKTVAKNRMIHLEEDPMRIRGGGGGDDTTDVDAKDVADPPKATGSLPDAAPSVFNAPMSVPAVNTASENAATAPSPTPVVEAASQMPAQAAVISNSVEQQPIEHAEVVPNATITSNDTTVQVFQSGTPALTSAAEVAAPAPQVIGLPKQPTPAREQYMPGPNDEMTIDPSSASPKPEWFNLSKASSLERSLLPEWFDGSSPHRTEQSYLQTRGKLMEMSEKLGTRYLTATMARRSVPGDAGSLMRLHAFLCSYNLINEHSLNDSAPLPVSMQEPTEVKRGWDEPLKEKLLEAIVKESRENHSGPINWGNVSKLVGQGKKPVECEQHFLSMQIPEETVDGLLERSITPDATSMKERSLDADLDAATLSKVLQQLVEKTDSNVLHSVTTAALISTRNDLSKTQQAVAVGLAISQAEKTAEEHEARVGAILSQVVELRMQKLENRLALLDDVEGMLEAERAALELERRDLYTARCRHWFQGP</sequence>